<dbReference type="Proteomes" id="UP000244005">
    <property type="component" value="Unassembled WGS sequence"/>
</dbReference>
<evidence type="ECO:0000313" key="2">
    <source>
        <dbReference type="EMBL" id="PTQ36369.1"/>
    </source>
</evidence>
<evidence type="ECO:0000313" key="3">
    <source>
        <dbReference type="Proteomes" id="UP000244005"/>
    </source>
</evidence>
<name>A0A2R6WR87_MARPO</name>
<feature type="compositionally biased region" description="Basic residues" evidence="1">
    <location>
        <begin position="19"/>
        <end position="29"/>
    </location>
</feature>
<gene>
    <name evidence="2" type="ORF">MARPO_0064s0051</name>
</gene>
<dbReference type="PANTHER" id="PTHR37028">
    <property type="entry name" value="UNNAMED PRODUCT-RELATED"/>
    <property type="match status" value="1"/>
</dbReference>
<dbReference type="OrthoDB" id="78067at2759"/>
<organism evidence="2 3">
    <name type="scientific">Marchantia polymorpha</name>
    <name type="common">Common liverwort</name>
    <name type="synonym">Marchantia aquatica</name>
    <dbReference type="NCBI Taxonomy" id="3197"/>
    <lineage>
        <taxon>Eukaryota</taxon>
        <taxon>Viridiplantae</taxon>
        <taxon>Streptophyta</taxon>
        <taxon>Embryophyta</taxon>
        <taxon>Marchantiophyta</taxon>
        <taxon>Marchantiopsida</taxon>
        <taxon>Marchantiidae</taxon>
        <taxon>Marchantiales</taxon>
        <taxon>Marchantiaceae</taxon>
        <taxon>Marchantia</taxon>
    </lineage>
</organism>
<evidence type="ECO:0000256" key="1">
    <source>
        <dbReference type="SAM" id="MobiDB-lite"/>
    </source>
</evidence>
<dbReference type="EMBL" id="KZ772736">
    <property type="protein sequence ID" value="PTQ36369.1"/>
    <property type="molecule type" value="Genomic_DNA"/>
</dbReference>
<dbReference type="PANTHER" id="PTHR37028:SF4">
    <property type="entry name" value="ALMS MOTIF DOMAIN-CONTAINING PROTEIN"/>
    <property type="match status" value="1"/>
</dbReference>
<keyword evidence="3" id="KW-1185">Reference proteome</keyword>
<sequence length="609" mass="71151">MVNGRPPNRPMQGGDGMQKRFKVHGRTRVVKGTMSDSRKSPGAMRGGRVGGGGQLGANAIAYPSGKASGSTARLRHLSKPRTDLYQKLAHTRAQLEEEHMSECSFKPRVGRRPDPQSQYSAPLIHRVTGIEKRVDLRKRARKVIEKEELDQCSFWPQINSNPEYLDLNQYKPIEERSLEYQRRREAKIAMARAMEDQQKGLTFRPEINPNSIKIFKQTGLETINVADRLTAMGSLHNDNKNAAARTLPKDECTFTPEINSNTDLIIRSSKLLEGCTPDFFSRQQYWLQRLEMRKKAKEQEMQNELSFKPNIDSNSDAILKTSPIREILDQPLEQRVDRLYQRDTERRKHIRRKISEAYYAQFTHSPSIDHTSRLLGGSSTAYELFKNEKGHKTRERIKSVLQDNFEKNHPFRPKLISNGARRPSADKMEDMLHRRRQFRLEKARVLEEMKVIRELQEFKECTFKPQVNRAPPKDQEPVMVKGLGRFLELQDLAKQMKKDQEEWERKIFYQHVYALPKRQYTIPKPFSFAHRLTKSYSARQQKEERRTGCTVRFLFHNKVKERSEFVDFYEASHPTPKNPKWKDVTRWLKPEDDPRFNPADVQNDLSFSA</sequence>
<dbReference type="OMA" id="QVNERSH"/>
<proteinExistence type="predicted"/>
<feature type="region of interest" description="Disordered" evidence="1">
    <location>
        <begin position="1"/>
        <end position="50"/>
    </location>
</feature>
<dbReference type="AlphaFoldDB" id="A0A2R6WR87"/>
<protein>
    <submittedName>
        <fullName evidence="2">Uncharacterized protein</fullName>
    </submittedName>
</protein>
<accession>A0A2R6WR87</accession>
<reference evidence="3" key="1">
    <citation type="journal article" date="2017" name="Cell">
        <title>Insights into land plant evolution garnered from the Marchantia polymorpha genome.</title>
        <authorList>
            <person name="Bowman J.L."/>
            <person name="Kohchi T."/>
            <person name="Yamato K.T."/>
            <person name="Jenkins J."/>
            <person name="Shu S."/>
            <person name="Ishizaki K."/>
            <person name="Yamaoka S."/>
            <person name="Nishihama R."/>
            <person name="Nakamura Y."/>
            <person name="Berger F."/>
            <person name="Adam C."/>
            <person name="Aki S.S."/>
            <person name="Althoff F."/>
            <person name="Araki T."/>
            <person name="Arteaga-Vazquez M.A."/>
            <person name="Balasubrmanian S."/>
            <person name="Barry K."/>
            <person name="Bauer D."/>
            <person name="Boehm C.R."/>
            <person name="Briginshaw L."/>
            <person name="Caballero-Perez J."/>
            <person name="Catarino B."/>
            <person name="Chen F."/>
            <person name="Chiyoda S."/>
            <person name="Chovatia M."/>
            <person name="Davies K.M."/>
            <person name="Delmans M."/>
            <person name="Demura T."/>
            <person name="Dierschke T."/>
            <person name="Dolan L."/>
            <person name="Dorantes-Acosta A.E."/>
            <person name="Eklund D.M."/>
            <person name="Florent S.N."/>
            <person name="Flores-Sandoval E."/>
            <person name="Fujiyama A."/>
            <person name="Fukuzawa H."/>
            <person name="Galik B."/>
            <person name="Grimanelli D."/>
            <person name="Grimwood J."/>
            <person name="Grossniklaus U."/>
            <person name="Hamada T."/>
            <person name="Haseloff J."/>
            <person name="Hetherington A.J."/>
            <person name="Higo A."/>
            <person name="Hirakawa Y."/>
            <person name="Hundley H.N."/>
            <person name="Ikeda Y."/>
            <person name="Inoue K."/>
            <person name="Inoue S.I."/>
            <person name="Ishida S."/>
            <person name="Jia Q."/>
            <person name="Kakita M."/>
            <person name="Kanazawa T."/>
            <person name="Kawai Y."/>
            <person name="Kawashima T."/>
            <person name="Kennedy M."/>
            <person name="Kinose K."/>
            <person name="Kinoshita T."/>
            <person name="Kohara Y."/>
            <person name="Koide E."/>
            <person name="Komatsu K."/>
            <person name="Kopischke S."/>
            <person name="Kubo M."/>
            <person name="Kyozuka J."/>
            <person name="Lagercrantz U."/>
            <person name="Lin S.S."/>
            <person name="Lindquist E."/>
            <person name="Lipzen A.M."/>
            <person name="Lu C.W."/>
            <person name="De Luna E."/>
            <person name="Martienssen R.A."/>
            <person name="Minamino N."/>
            <person name="Mizutani M."/>
            <person name="Mizutani M."/>
            <person name="Mochizuki N."/>
            <person name="Monte I."/>
            <person name="Mosher R."/>
            <person name="Nagasaki H."/>
            <person name="Nakagami H."/>
            <person name="Naramoto S."/>
            <person name="Nishitani K."/>
            <person name="Ohtani M."/>
            <person name="Okamoto T."/>
            <person name="Okumura M."/>
            <person name="Phillips J."/>
            <person name="Pollak B."/>
            <person name="Reinders A."/>
            <person name="Rovekamp M."/>
            <person name="Sano R."/>
            <person name="Sawa S."/>
            <person name="Schmid M.W."/>
            <person name="Shirakawa M."/>
            <person name="Solano R."/>
            <person name="Spunde A."/>
            <person name="Suetsugu N."/>
            <person name="Sugano S."/>
            <person name="Sugiyama A."/>
            <person name="Sun R."/>
            <person name="Suzuki Y."/>
            <person name="Takenaka M."/>
            <person name="Takezawa D."/>
            <person name="Tomogane H."/>
            <person name="Tsuzuki M."/>
            <person name="Ueda T."/>
            <person name="Umeda M."/>
            <person name="Ward J.M."/>
            <person name="Watanabe Y."/>
            <person name="Yazaki K."/>
            <person name="Yokoyama R."/>
            <person name="Yoshitake Y."/>
            <person name="Yotsui I."/>
            <person name="Zachgo S."/>
            <person name="Schmutz J."/>
        </authorList>
    </citation>
    <scope>NUCLEOTIDE SEQUENCE [LARGE SCALE GENOMIC DNA]</scope>
    <source>
        <strain evidence="3">Tak-1</strain>
    </source>
</reference>